<dbReference type="EMBL" id="QRXY01000001">
    <property type="protein sequence ID" value="RGU47779.1"/>
    <property type="molecule type" value="Genomic_DNA"/>
</dbReference>
<proteinExistence type="predicted"/>
<reference evidence="3" key="3">
    <citation type="submission" date="2022-09" db="EMBL/GenBank/DDBJ databases">
        <title>Draft genome sequence of Coprococcus comes strain 31264.</title>
        <authorList>
            <person name="Atsushi H."/>
            <person name="Moriya O."/>
            <person name="Mitsuo S."/>
        </authorList>
    </citation>
    <scope>NUCLEOTIDE SEQUENCE</scope>
    <source>
        <strain evidence="3">JCM 31264</strain>
    </source>
</reference>
<evidence type="ECO:0000313" key="8">
    <source>
        <dbReference type="EMBL" id="RHG60378.1"/>
    </source>
</evidence>
<dbReference type="EMBL" id="CYZK01000008">
    <property type="protein sequence ID" value="CUO19849.1"/>
    <property type="molecule type" value="Genomic_DNA"/>
</dbReference>
<protein>
    <submittedName>
        <fullName evidence="7">Glycosyltransferase</fullName>
    </submittedName>
    <submittedName>
        <fullName evidence="1">Uncharacterized conserved protein</fullName>
    </submittedName>
</protein>
<dbReference type="PANTHER" id="PTHR36529:SF1">
    <property type="entry name" value="GLYCOSYLTRANSFERASE"/>
    <property type="match status" value="1"/>
</dbReference>
<evidence type="ECO:0000313" key="5">
    <source>
        <dbReference type="EMBL" id="RGT92370.1"/>
    </source>
</evidence>
<dbReference type="InterPro" id="IPR018641">
    <property type="entry name" value="Trfase_1_rSAM/seldom-assoc"/>
</dbReference>
<dbReference type="Proteomes" id="UP000285693">
    <property type="component" value="Unassembled WGS sequence"/>
</dbReference>
<dbReference type="PaxDb" id="410072-ERS852525_02402"/>
<reference evidence="11 12" key="2">
    <citation type="submission" date="2018-08" db="EMBL/GenBank/DDBJ databases">
        <title>A genome reference for cultivated species of the human gut microbiota.</title>
        <authorList>
            <person name="Zou Y."/>
            <person name="Xue W."/>
            <person name="Luo G."/>
        </authorList>
    </citation>
    <scope>NUCLEOTIDE SEQUENCE [LARGE SCALE GENOMIC DNA]</scope>
    <source>
        <strain evidence="6 14">AF16-31</strain>
        <strain evidence="5 12">AF18-12LB</strain>
        <strain evidence="8 15">AM22-12LB</strain>
        <strain evidence="7 13">AM23-3</strain>
        <strain evidence="4 11">TM07-19</strain>
    </source>
</reference>
<evidence type="ECO:0000313" key="6">
    <source>
        <dbReference type="EMBL" id="RGU47779.1"/>
    </source>
</evidence>
<dbReference type="Proteomes" id="UP000260655">
    <property type="component" value="Unassembled WGS sequence"/>
</dbReference>
<dbReference type="PANTHER" id="PTHR36529">
    <property type="entry name" value="SLL1095 PROTEIN"/>
    <property type="match status" value="1"/>
</dbReference>
<evidence type="ECO:0000313" key="14">
    <source>
        <dbReference type="Proteomes" id="UP000285693"/>
    </source>
</evidence>
<evidence type="ECO:0000313" key="1">
    <source>
        <dbReference type="EMBL" id="CUN17237.1"/>
    </source>
</evidence>
<dbReference type="Proteomes" id="UP000283360">
    <property type="component" value="Unassembled WGS sequence"/>
</dbReference>
<dbReference type="Proteomes" id="UP001145109">
    <property type="component" value="Unassembled WGS sequence"/>
</dbReference>
<sequence>MKDALILFTRVPIPGQTKTRLMPFLTGEECARLHACFVKDIYEKAKQVDADIFVFFTPKDEKKLLQQVLDNETVCLPQFGDDLGERMKNAIGIVLRMGYEKVILIGTDIPQIHPETLKNAFDNLGGKDIVIHPTFDGGYYLIGMKKEYDSIWKIERYGTNTVIYDTLQHMRNEKLSTAVGQMYYDVDDKGDLYHLYEDIEKGAICNCPITIDYLELGLKGKLDKNYE</sequence>
<reference evidence="9 10" key="1">
    <citation type="submission" date="2015-09" db="EMBL/GenBank/DDBJ databases">
        <authorList>
            <consortium name="Pathogen Informatics"/>
        </authorList>
    </citation>
    <scope>NUCLEOTIDE SEQUENCE [LARGE SCALE GENOMIC DNA]</scope>
    <source>
        <strain evidence="2 9">2789STDY5834866</strain>
        <strain evidence="1 10">2789STDY5834962</strain>
    </source>
</reference>
<organism evidence="7 13">
    <name type="scientific">Coprococcus comes</name>
    <dbReference type="NCBI Taxonomy" id="410072"/>
    <lineage>
        <taxon>Bacteria</taxon>
        <taxon>Bacillati</taxon>
        <taxon>Bacillota</taxon>
        <taxon>Clostridia</taxon>
        <taxon>Lachnospirales</taxon>
        <taxon>Lachnospiraceae</taxon>
        <taxon>Coprococcus</taxon>
    </lineage>
</organism>
<name>A0A174PNM1_9FIRM</name>
<dbReference type="NCBIfam" id="TIGR04282">
    <property type="entry name" value="glyco_like_cofC"/>
    <property type="match status" value="1"/>
</dbReference>
<evidence type="ECO:0000313" key="12">
    <source>
        <dbReference type="Proteomes" id="UP000283360"/>
    </source>
</evidence>
<evidence type="ECO:0000313" key="7">
    <source>
        <dbReference type="EMBL" id="RHF83340.1"/>
    </source>
</evidence>
<evidence type="ECO:0000313" key="11">
    <source>
        <dbReference type="Proteomes" id="UP000260655"/>
    </source>
</evidence>
<dbReference type="EMBL" id="BSCI01000006">
    <property type="protein sequence ID" value="GLG86614.1"/>
    <property type="molecule type" value="Genomic_DNA"/>
</dbReference>
<evidence type="ECO:0000313" key="3">
    <source>
        <dbReference type="EMBL" id="GLG86614.1"/>
    </source>
</evidence>
<dbReference type="STRING" id="410072.ERS852525_02402"/>
<dbReference type="Pfam" id="PF09837">
    <property type="entry name" value="DUF2064"/>
    <property type="match status" value="1"/>
</dbReference>
<dbReference type="Proteomes" id="UP000284579">
    <property type="component" value="Unassembled WGS sequence"/>
</dbReference>
<keyword evidence="12" id="KW-1185">Reference proteome</keyword>
<evidence type="ECO:0000313" key="4">
    <source>
        <dbReference type="EMBL" id="RGJ26575.1"/>
    </source>
</evidence>
<dbReference type="RefSeq" id="WP_022221077.1">
    <property type="nucleotide sequence ID" value="NZ_BSCI01000006.1"/>
</dbReference>
<reference evidence="3" key="4">
    <citation type="submission" date="2022-11" db="EMBL/GenBank/DDBJ databases">
        <title>Draft genome sequence of Coprococcus comes strain 31264.</title>
        <authorList>
            <person name="Hisatomi A."/>
            <person name="Ohkuma M."/>
            <person name="Sakamoto M."/>
        </authorList>
    </citation>
    <scope>NUCLEOTIDE SEQUENCE</scope>
    <source>
        <strain evidence="3">JCM 31264</strain>
    </source>
</reference>
<keyword evidence="7" id="KW-0808">Transferase</keyword>
<dbReference type="Proteomes" id="UP000095727">
    <property type="component" value="Unassembled WGS sequence"/>
</dbReference>
<gene>
    <name evidence="3" type="ORF">comes_11590</name>
    <name evidence="8" type="ORF">DW252_08415</name>
    <name evidence="7" type="ORF">DW656_08430</name>
    <name evidence="6" type="ORF">DWW65_01395</name>
    <name evidence="5" type="ORF">DWX03_01755</name>
    <name evidence="4" type="ORF">DXD67_02105</name>
    <name evidence="2" type="ORF">ERS852481_01573</name>
    <name evidence="1" type="ORF">ERS852574_03155</name>
</gene>
<dbReference type="OrthoDB" id="9810303at2"/>
<evidence type="ECO:0000313" key="10">
    <source>
        <dbReference type="Proteomes" id="UP000095727"/>
    </source>
</evidence>
<accession>A0A174PNM1</accession>
<evidence type="ECO:0000313" key="2">
    <source>
        <dbReference type="EMBL" id="CUO19849.1"/>
    </source>
</evidence>
<dbReference type="EMBL" id="QRXJ01000002">
    <property type="protein sequence ID" value="RGT92370.1"/>
    <property type="molecule type" value="Genomic_DNA"/>
</dbReference>
<dbReference type="InterPro" id="IPR029044">
    <property type="entry name" value="Nucleotide-diphossugar_trans"/>
</dbReference>
<evidence type="ECO:0000313" key="9">
    <source>
        <dbReference type="Proteomes" id="UP000095362"/>
    </source>
</evidence>
<dbReference type="AlphaFoldDB" id="A0A174PNM1"/>
<dbReference type="GO" id="GO:0016740">
    <property type="term" value="F:transferase activity"/>
    <property type="evidence" value="ECO:0007669"/>
    <property type="project" value="UniProtKB-KW"/>
</dbReference>
<evidence type="ECO:0000313" key="15">
    <source>
        <dbReference type="Proteomes" id="UP000286595"/>
    </source>
</evidence>
<dbReference type="EMBL" id="QRIM01000008">
    <property type="protein sequence ID" value="RHG60378.1"/>
    <property type="molecule type" value="Genomic_DNA"/>
</dbReference>
<dbReference type="Gene3D" id="3.90.550.10">
    <property type="entry name" value="Spore Coat Polysaccharide Biosynthesis Protein SpsA, Chain A"/>
    <property type="match status" value="1"/>
</dbReference>
<dbReference type="Proteomes" id="UP000095362">
    <property type="component" value="Unassembled WGS sequence"/>
</dbReference>
<dbReference type="Proteomes" id="UP000286595">
    <property type="component" value="Unassembled WGS sequence"/>
</dbReference>
<dbReference type="EMBL" id="QRHO01000009">
    <property type="protein sequence ID" value="RHF83340.1"/>
    <property type="molecule type" value="Genomic_DNA"/>
</dbReference>
<dbReference type="SUPFAM" id="SSF53448">
    <property type="entry name" value="Nucleotide-diphospho-sugar transferases"/>
    <property type="match status" value="1"/>
</dbReference>
<dbReference type="EMBL" id="CYXR01000038">
    <property type="protein sequence ID" value="CUN17237.1"/>
    <property type="molecule type" value="Genomic_DNA"/>
</dbReference>
<evidence type="ECO:0000313" key="13">
    <source>
        <dbReference type="Proteomes" id="UP000284579"/>
    </source>
</evidence>
<dbReference type="EMBL" id="QSOV01000001">
    <property type="protein sequence ID" value="RGJ26575.1"/>
    <property type="molecule type" value="Genomic_DNA"/>
</dbReference>